<keyword evidence="2" id="KW-1003">Cell membrane</keyword>
<dbReference type="Pfam" id="PF12799">
    <property type="entry name" value="LRR_4"/>
    <property type="match status" value="1"/>
</dbReference>
<reference evidence="7" key="1">
    <citation type="journal article" date="2014" name="Front. Microbiol.">
        <title>High frequency of phylogenetically diverse reductive dehalogenase-homologous genes in deep subseafloor sedimentary metagenomes.</title>
        <authorList>
            <person name="Kawai M."/>
            <person name="Futagami T."/>
            <person name="Toyoda A."/>
            <person name="Takaki Y."/>
            <person name="Nishi S."/>
            <person name="Hori S."/>
            <person name="Arai W."/>
            <person name="Tsubouchi T."/>
            <person name="Morono Y."/>
            <person name="Uchiyama I."/>
            <person name="Ito T."/>
            <person name="Fujiyama A."/>
            <person name="Inagaki F."/>
            <person name="Takami H."/>
        </authorList>
    </citation>
    <scope>NUCLEOTIDE SEQUENCE</scope>
    <source>
        <strain evidence="7">Expedition CK06-06</strain>
    </source>
</reference>
<proteinExistence type="predicted"/>
<evidence type="ECO:0000256" key="4">
    <source>
        <dbReference type="ARBA" id="ARBA00022729"/>
    </source>
</evidence>
<keyword evidence="3" id="KW-0433">Leucine-rich repeat</keyword>
<accession>X1DGI0</accession>
<dbReference type="GO" id="GO:0005886">
    <property type="term" value="C:plasma membrane"/>
    <property type="evidence" value="ECO:0007669"/>
    <property type="project" value="UniProtKB-SubCell"/>
</dbReference>
<dbReference type="InterPro" id="IPR025875">
    <property type="entry name" value="Leu-rich_rpt_4"/>
</dbReference>
<dbReference type="Pfam" id="PF00560">
    <property type="entry name" value="LRR_1"/>
    <property type="match status" value="1"/>
</dbReference>
<dbReference type="InterPro" id="IPR001611">
    <property type="entry name" value="Leu-rich_rpt"/>
</dbReference>
<evidence type="ECO:0000256" key="1">
    <source>
        <dbReference type="ARBA" id="ARBA00004236"/>
    </source>
</evidence>
<protein>
    <recommendedName>
        <fullName evidence="8">Leucine-rich repeat-containing N-terminal plant-type domain-containing protein</fullName>
    </recommendedName>
</protein>
<keyword evidence="6" id="KW-0472">Membrane</keyword>
<dbReference type="PANTHER" id="PTHR48054:SF82">
    <property type="entry name" value="LRR RECEPTOR-LIKE SERINE_THREONINE-PROTEIN KINASE FLS2"/>
    <property type="match status" value="1"/>
</dbReference>
<name>X1DGI0_9ZZZZ</name>
<evidence type="ECO:0000313" key="7">
    <source>
        <dbReference type="EMBL" id="GAG95516.1"/>
    </source>
</evidence>
<keyword evidence="4" id="KW-0732">Signal</keyword>
<keyword evidence="5" id="KW-0677">Repeat</keyword>
<dbReference type="EMBL" id="BART01021049">
    <property type="protein sequence ID" value="GAG95516.1"/>
    <property type="molecule type" value="Genomic_DNA"/>
</dbReference>
<evidence type="ECO:0000256" key="2">
    <source>
        <dbReference type="ARBA" id="ARBA00022475"/>
    </source>
</evidence>
<dbReference type="PANTHER" id="PTHR48054">
    <property type="entry name" value="RECEPTOR KINASE-LIKE PROTEIN XA21"/>
    <property type="match status" value="1"/>
</dbReference>
<dbReference type="InterPro" id="IPR032675">
    <property type="entry name" value="LRR_dom_sf"/>
</dbReference>
<dbReference type="SUPFAM" id="SSF52058">
    <property type="entry name" value="L domain-like"/>
    <property type="match status" value="1"/>
</dbReference>
<dbReference type="InterPro" id="IPR052592">
    <property type="entry name" value="LRR-RLK"/>
</dbReference>
<sequence>MAAITSQGQSPPELGNLVDLEVLWLPANNLTGPIPPELGNLSDLQYLDLSHNNLVGSIPPELGDLDSLLWLLSSNNNLSGPIPAALSNLSELIRLELSENPGLTCWETFAALLWAWRLPVYEGPESVCDGEISGLWFPIVCSVN</sequence>
<evidence type="ECO:0000256" key="3">
    <source>
        <dbReference type="ARBA" id="ARBA00022614"/>
    </source>
</evidence>
<gene>
    <name evidence="7" type="ORF">S01H4_38952</name>
</gene>
<comment type="caution">
    <text evidence="7">The sequence shown here is derived from an EMBL/GenBank/DDBJ whole genome shotgun (WGS) entry which is preliminary data.</text>
</comment>
<evidence type="ECO:0000256" key="5">
    <source>
        <dbReference type="ARBA" id="ARBA00022737"/>
    </source>
</evidence>
<dbReference type="AlphaFoldDB" id="X1DGI0"/>
<organism evidence="7">
    <name type="scientific">marine sediment metagenome</name>
    <dbReference type="NCBI Taxonomy" id="412755"/>
    <lineage>
        <taxon>unclassified sequences</taxon>
        <taxon>metagenomes</taxon>
        <taxon>ecological metagenomes</taxon>
    </lineage>
</organism>
<evidence type="ECO:0008006" key="8">
    <source>
        <dbReference type="Google" id="ProtNLM"/>
    </source>
</evidence>
<evidence type="ECO:0000256" key="6">
    <source>
        <dbReference type="ARBA" id="ARBA00023136"/>
    </source>
</evidence>
<dbReference type="FunFam" id="3.80.10.10:FF:000299">
    <property type="entry name" value="Piriformospora indica-insensitive protein 2"/>
    <property type="match status" value="1"/>
</dbReference>
<comment type="subcellular location">
    <subcellularLocation>
        <location evidence="1">Cell membrane</location>
    </subcellularLocation>
</comment>
<dbReference type="Gene3D" id="3.80.10.10">
    <property type="entry name" value="Ribonuclease Inhibitor"/>
    <property type="match status" value="1"/>
</dbReference>